<evidence type="ECO:0000259" key="4">
    <source>
        <dbReference type="PROSITE" id="PS01124"/>
    </source>
</evidence>
<keyword evidence="1" id="KW-0805">Transcription regulation</keyword>
<gene>
    <name evidence="5" type="ORF">FHP91_02320</name>
</gene>
<keyword evidence="2" id="KW-0238">DNA-binding</keyword>
<dbReference type="Gene3D" id="1.10.10.60">
    <property type="entry name" value="Homeodomain-like"/>
    <property type="match status" value="2"/>
</dbReference>
<keyword evidence="6" id="KW-1185">Reference proteome</keyword>
<dbReference type="Pfam" id="PF12852">
    <property type="entry name" value="Cupin_6"/>
    <property type="match status" value="1"/>
</dbReference>
<evidence type="ECO:0000256" key="1">
    <source>
        <dbReference type="ARBA" id="ARBA00023015"/>
    </source>
</evidence>
<dbReference type="PANTHER" id="PTHR11019">
    <property type="entry name" value="HTH-TYPE TRANSCRIPTIONAL REGULATOR NIMR"/>
    <property type="match status" value="1"/>
</dbReference>
<dbReference type="SUPFAM" id="SSF46689">
    <property type="entry name" value="Homeodomain-like"/>
    <property type="match status" value="2"/>
</dbReference>
<evidence type="ECO:0000256" key="2">
    <source>
        <dbReference type="ARBA" id="ARBA00023125"/>
    </source>
</evidence>
<organism evidence="5 6">
    <name type="scientific">Denitromonas halophila</name>
    <dbReference type="NCBI Taxonomy" id="1629404"/>
    <lineage>
        <taxon>Bacteria</taxon>
        <taxon>Pseudomonadati</taxon>
        <taxon>Pseudomonadota</taxon>
        <taxon>Betaproteobacteria</taxon>
        <taxon>Rhodocyclales</taxon>
        <taxon>Zoogloeaceae</taxon>
        <taxon>Denitromonas</taxon>
    </lineage>
</organism>
<dbReference type="OrthoDB" id="9789899at2"/>
<dbReference type="InterPro" id="IPR032783">
    <property type="entry name" value="AraC_lig"/>
</dbReference>
<dbReference type="Gene3D" id="2.60.120.10">
    <property type="entry name" value="Jelly Rolls"/>
    <property type="match status" value="1"/>
</dbReference>
<dbReference type="PANTHER" id="PTHR11019:SF159">
    <property type="entry name" value="TRANSCRIPTIONAL REGULATOR-RELATED"/>
    <property type="match status" value="1"/>
</dbReference>
<dbReference type="PROSITE" id="PS00041">
    <property type="entry name" value="HTH_ARAC_FAMILY_1"/>
    <property type="match status" value="1"/>
</dbReference>
<reference evidence="5 6" key="1">
    <citation type="submission" date="2019-07" db="EMBL/GenBank/DDBJ databases">
        <title>The pathways for chlorine oxyanion respiration interact through the shared metabolite chlorate.</title>
        <authorList>
            <person name="Barnum T.P."/>
            <person name="Cheng Y."/>
            <person name="Hill K.A."/>
            <person name="Lucas L.N."/>
            <person name="Carlson H.K."/>
            <person name="Coates J.D."/>
        </authorList>
    </citation>
    <scope>NUCLEOTIDE SEQUENCE [LARGE SCALE GENOMIC DNA]</scope>
    <source>
        <strain evidence="5 6">SFB-3</strain>
    </source>
</reference>
<evidence type="ECO:0000313" key="6">
    <source>
        <dbReference type="Proteomes" id="UP000319502"/>
    </source>
</evidence>
<dbReference type="InterPro" id="IPR014710">
    <property type="entry name" value="RmlC-like_jellyroll"/>
</dbReference>
<dbReference type="InterPro" id="IPR009057">
    <property type="entry name" value="Homeodomain-like_sf"/>
</dbReference>
<evidence type="ECO:0000256" key="3">
    <source>
        <dbReference type="ARBA" id="ARBA00023163"/>
    </source>
</evidence>
<dbReference type="GO" id="GO:0003700">
    <property type="term" value="F:DNA-binding transcription factor activity"/>
    <property type="evidence" value="ECO:0007669"/>
    <property type="project" value="InterPro"/>
</dbReference>
<dbReference type="RefSeq" id="WP_144308065.1">
    <property type="nucleotide sequence ID" value="NZ_VMNK01000003.1"/>
</dbReference>
<dbReference type="Pfam" id="PF12833">
    <property type="entry name" value="HTH_18"/>
    <property type="match status" value="1"/>
</dbReference>
<evidence type="ECO:0000313" key="5">
    <source>
        <dbReference type="EMBL" id="TVO58525.1"/>
    </source>
</evidence>
<dbReference type="SUPFAM" id="SSF51182">
    <property type="entry name" value="RmlC-like cupins"/>
    <property type="match status" value="1"/>
</dbReference>
<dbReference type="GO" id="GO:0043565">
    <property type="term" value="F:sequence-specific DNA binding"/>
    <property type="evidence" value="ECO:0007669"/>
    <property type="project" value="InterPro"/>
</dbReference>
<dbReference type="InterPro" id="IPR011051">
    <property type="entry name" value="RmlC_Cupin_sf"/>
</dbReference>
<dbReference type="InterPro" id="IPR018062">
    <property type="entry name" value="HTH_AraC-typ_CS"/>
</dbReference>
<dbReference type="EMBL" id="VMNK01000003">
    <property type="protein sequence ID" value="TVO58525.1"/>
    <property type="molecule type" value="Genomic_DNA"/>
</dbReference>
<name>A0A557R034_9RHOO</name>
<keyword evidence="3" id="KW-0804">Transcription</keyword>
<dbReference type="InterPro" id="IPR018060">
    <property type="entry name" value="HTH_AraC"/>
</dbReference>
<protein>
    <submittedName>
        <fullName evidence="5">AraC family transcriptional regulator</fullName>
    </submittedName>
</protein>
<accession>A0A557R034</accession>
<dbReference type="AlphaFoldDB" id="A0A557R034"/>
<sequence length="324" mass="35079">MDALSETLRVVRLMGAIFINGRFTAPWCYQSPHADYAAPLLEPGAERVVIFHMITEGECYVEMAGQPPVHLVAGDAVVFPQGDAHRMASAPGVPAATGAKLDVVLSRRPRKLSYGGGGAVTRLVCGYMACDARLARMLMAGLPSIVKVHVRGSNAGVWLETSLRYALSEARSPRPGGMGVLAKLSEVFFIEVLRIYMNEPTLGTTGWLAGLSDRIVGAALGALHKSPAHAWTLEDLASQVGTSRSVLAERFQLIVGIAPMQYLTQWRMLMAANLLAGSSAPLIRIAEEVGYQTDTAFSRAFSREYGVPPAKWRRSQVEKKIKEN</sequence>
<comment type="caution">
    <text evidence="5">The sequence shown here is derived from an EMBL/GenBank/DDBJ whole genome shotgun (WGS) entry which is preliminary data.</text>
</comment>
<dbReference type="SMART" id="SM00342">
    <property type="entry name" value="HTH_ARAC"/>
    <property type="match status" value="1"/>
</dbReference>
<dbReference type="PROSITE" id="PS01124">
    <property type="entry name" value="HTH_ARAC_FAMILY_2"/>
    <property type="match status" value="1"/>
</dbReference>
<feature type="domain" description="HTH araC/xylS-type" evidence="4">
    <location>
        <begin position="213"/>
        <end position="315"/>
    </location>
</feature>
<dbReference type="Proteomes" id="UP000319502">
    <property type="component" value="Unassembled WGS sequence"/>
</dbReference>
<proteinExistence type="predicted"/>